<comment type="caution">
    <text evidence="2">The sequence shown here is derived from an EMBL/GenBank/DDBJ whole genome shotgun (WGS) entry which is preliminary data.</text>
</comment>
<evidence type="ECO:0000313" key="3">
    <source>
        <dbReference type="Proteomes" id="UP000177169"/>
    </source>
</evidence>
<gene>
    <name evidence="2" type="ORF">A3D01_05800</name>
</gene>
<name>A0A1F7Z2M9_9BACT</name>
<dbReference type="Proteomes" id="UP000177169">
    <property type="component" value="Unassembled WGS sequence"/>
</dbReference>
<evidence type="ECO:0000256" key="1">
    <source>
        <dbReference type="SAM" id="Phobius"/>
    </source>
</evidence>
<dbReference type="AlphaFoldDB" id="A0A1F7Z2M9"/>
<proteinExistence type="predicted"/>
<evidence type="ECO:0000313" key="2">
    <source>
        <dbReference type="EMBL" id="OGM33906.1"/>
    </source>
</evidence>
<keyword evidence="1" id="KW-0812">Transmembrane</keyword>
<protein>
    <recommendedName>
        <fullName evidence="4">Vitamin K epoxide reductase domain-containing protein</fullName>
    </recommendedName>
</protein>
<sequence>MGRNRVVKYVLFFIIYYLIGILIFAASFWKSSEPLNCGVTSFCSPEFSPSLSEIFKYPLFWILMIFWPILLIMNI</sequence>
<reference evidence="2 3" key="1">
    <citation type="journal article" date="2016" name="Nat. Commun.">
        <title>Thousands of microbial genomes shed light on interconnected biogeochemical processes in an aquifer system.</title>
        <authorList>
            <person name="Anantharaman K."/>
            <person name="Brown C.T."/>
            <person name="Hug L.A."/>
            <person name="Sharon I."/>
            <person name="Castelle C.J."/>
            <person name="Probst A.J."/>
            <person name="Thomas B.C."/>
            <person name="Singh A."/>
            <person name="Wilkins M.J."/>
            <person name="Karaoz U."/>
            <person name="Brodie E.L."/>
            <person name="Williams K.H."/>
            <person name="Hubbard S.S."/>
            <person name="Banfield J.F."/>
        </authorList>
    </citation>
    <scope>NUCLEOTIDE SEQUENCE [LARGE SCALE GENOMIC DNA]</scope>
</reference>
<dbReference type="EMBL" id="MGGR01000011">
    <property type="protein sequence ID" value="OGM33906.1"/>
    <property type="molecule type" value="Genomic_DNA"/>
</dbReference>
<keyword evidence="1" id="KW-0472">Membrane</keyword>
<keyword evidence="1" id="KW-1133">Transmembrane helix</keyword>
<organism evidence="2 3">
    <name type="scientific">Candidatus Woesebacteria bacterium RIFCSPHIGHO2_02_FULL_39_13</name>
    <dbReference type="NCBI Taxonomy" id="1802505"/>
    <lineage>
        <taxon>Bacteria</taxon>
        <taxon>Candidatus Woeseibacteriota</taxon>
    </lineage>
</organism>
<feature type="transmembrane region" description="Helical" evidence="1">
    <location>
        <begin position="54"/>
        <end position="73"/>
    </location>
</feature>
<dbReference type="STRING" id="1802505.A3D01_05800"/>
<feature type="transmembrane region" description="Helical" evidence="1">
    <location>
        <begin position="9"/>
        <end position="29"/>
    </location>
</feature>
<accession>A0A1F7Z2M9</accession>
<evidence type="ECO:0008006" key="4">
    <source>
        <dbReference type="Google" id="ProtNLM"/>
    </source>
</evidence>